<evidence type="ECO:0000313" key="1">
    <source>
        <dbReference type="EMBL" id="QJA96035.1"/>
    </source>
</evidence>
<sequence length="118" mass="13449">MLAHKVVLTTDEEVIEIEFVEVELVMSPETPSLLYPLDIILPIPRVIQVFPTDIITVEQDLHYQVRVNGIDPETHILKQFTLSGKGRVFCNNDTPEKIEILMLENPVKSVIELAEEVK</sequence>
<accession>A0A6M3LTZ1</accession>
<gene>
    <name evidence="1" type="ORF">MM415B04971_0002</name>
</gene>
<reference evidence="1" key="1">
    <citation type="submission" date="2020-03" db="EMBL/GenBank/DDBJ databases">
        <title>The deep terrestrial virosphere.</title>
        <authorList>
            <person name="Holmfeldt K."/>
            <person name="Nilsson E."/>
            <person name="Simone D."/>
            <person name="Lopez-Fernandez M."/>
            <person name="Wu X."/>
            <person name="de Brujin I."/>
            <person name="Lundin D."/>
            <person name="Andersson A."/>
            <person name="Bertilsson S."/>
            <person name="Dopson M."/>
        </authorList>
    </citation>
    <scope>NUCLEOTIDE SEQUENCE</scope>
    <source>
        <strain evidence="1">MM415B04971</strain>
    </source>
</reference>
<proteinExistence type="predicted"/>
<dbReference type="EMBL" id="MT143365">
    <property type="protein sequence ID" value="QJA96035.1"/>
    <property type="molecule type" value="Genomic_DNA"/>
</dbReference>
<name>A0A6M3LTZ1_9ZZZZ</name>
<organism evidence="1">
    <name type="scientific">viral metagenome</name>
    <dbReference type="NCBI Taxonomy" id="1070528"/>
    <lineage>
        <taxon>unclassified sequences</taxon>
        <taxon>metagenomes</taxon>
        <taxon>organismal metagenomes</taxon>
    </lineage>
</organism>
<dbReference type="AlphaFoldDB" id="A0A6M3LTZ1"/>
<protein>
    <submittedName>
        <fullName evidence="1">Uncharacterized protein</fullName>
    </submittedName>
</protein>